<evidence type="ECO:0000256" key="3">
    <source>
        <dbReference type="ARBA" id="ARBA00022471"/>
    </source>
</evidence>
<dbReference type="PANTHER" id="PTHR31232">
    <property type="match status" value="1"/>
</dbReference>
<name>A0ABR2SQ08_9ROSI</name>
<organism evidence="7 8">
    <name type="scientific">Hibiscus sabdariffa</name>
    <name type="common">roselle</name>
    <dbReference type="NCBI Taxonomy" id="183260"/>
    <lineage>
        <taxon>Eukaryota</taxon>
        <taxon>Viridiplantae</taxon>
        <taxon>Streptophyta</taxon>
        <taxon>Embryophyta</taxon>
        <taxon>Tracheophyta</taxon>
        <taxon>Spermatophyta</taxon>
        <taxon>Magnoliopsida</taxon>
        <taxon>eudicotyledons</taxon>
        <taxon>Gunneridae</taxon>
        <taxon>Pentapetalae</taxon>
        <taxon>rosids</taxon>
        <taxon>malvids</taxon>
        <taxon>Malvales</taxon>
        <taxon>Malvaceae</taxon>
        <taxon>Malvoideae</taxon>
        <taxon>Hibiscus</taxon>
    </lineage>
</organism>
<proteinExistence type="inferred from homology"/>
<accession>A0ABR2SQ08</accession>
<dbReference type="Pfam" id="PF05938">
    <property type="entry name" value="Self-incomp_S1"/>
    <property type="match status" value="1"/>
</dbReference>
<feature type="signal peptide" evidence="6">
    <location>
        <begin position="1"/>
        <end position="27"/>
    </location>
</feature>
<sequence>MSSLKLSVRILGIFLVALLTRFEPSSGLYIGRRHVNIVNKLENHETLTIRCWQNSDDMGTRNLKYNEEFKSAFTDLFSFQHMNIECDMEFDDGGTRRKGHFLLYDSSLDVRTRECYKWCNWAVGTYGLYAYDEVDNKWDYELPWSSNHRRPKDLCVCRCAEMPPHGRYVSEPCQDNACHKILATLSTV</sequence>
<comment type="caution">
    <text evidence="7">The sequence shown here is derived from an EMBL/GenBank/DDBJ whole genome shotgun (WGS) entry which is preliminary data.</text>
</comment>
<comment type="similarity">
    <text evidence="2 6">Belongs to the plant self-incompatibility (S1) protein family.</text>
</comment>
<evidence type="ECO:0000313" key="7">
    <source>
        <dbReference type="EMBL" id="KAK9027373.1"/>
    </source>
</evidence>
<keyword evidence="3 6" id="KW-0713">Self-incompatibility</keyword>
<evidence type="ECO:0000256" key="1">
    <source>
        <dbReference type="ARBA" id="ARBA00004613"/>
    </source>
</evidence>
<evidence type="ECO:0000256" key="6">
    <source>
        <dbReference type="RuleBase" id="RU367044"/>
    </source>
</evidence>
<dbReference type="PANTHER" id="PTHR31232:SF32">
    <property type="entry name" value="S-PROTEIN HOMOLOG"/>
    <property type="match status" value="1"/>
</dbReference>
<keyword evidence="8" id="KW-1185">Reference proteome</keyword>
<dbReference type="InterPro" id="IPR010264">
    <property type="entry name" value="Self-incomp_S1"/>
</dbReference>
<evidence type="ECO:0000256" key="5">
    <source>
        <dbReference type="ARBA" id="ARBA00022729"/>
    </source>
</evidence>
<feature type="chain" id="PRO_5044956328" description="S-protein homolog" evidence="6">
    <location>
        <begin position="28"/>
        <end position="188"/>
    </location>
</feature>
<gene>
    <name evidence="7" type="ORF">V6N11_067210</name>
</gene>
<dbReference type="Proteomes" id="UP001396334">
    <property type="component" value="Unassembled WGS sequence"/>
</dbReference>
<keyword evidence="4 6" id="KW-0964">Secreted</keyword>
<evidence type="ECO:0000256" key="2">
    <source>
        <dbReference type="ARBA" id="ARBA00005581"/>
    </source>
</evidence>
<protein>
    <recommendedName>
        <fullName evidence="6">S-protein homolog</fullName>
    </recommendedName>
</protein>
<dbReference type="EMBL" id="JBBPBN010000012">
    <property type="protein sequence ID" value="KAK9027373.1"/>
    <property type="molecule type" value="Genomic_DNA"/>
</dbReference>
<comment type="subcellular location">
    <subcellularLocation>
        <location evidence="1 6">Secreted</location>
    </subcellularLocation>
</comment>
<keyword evidence="5 6" id="KW-0732">Signal</keyword>
<evidence type="ECO:0000256" key="4">
    <source>
        <dbReference type="ARBA" id="ARBA00022525"/>
    </source>
</evidence>
<reference evidence="7 8" key="1">
    <citation type="journal article" date="2024" name="G3 (Bethesda)">
        <title>Genome assembly of Hibiscus sabdariffa L. provides insights into metabolisms of medicinal natural products.</title>
        <authorList>
            <person name="Kim T."/>
        </authorList>
    </citation>
    <scope>NUCLEOTIDE SEQUENCE [LARGE SCALE GENOMIC DNA]</scope>
    <source>
        <strain evidence="7">TK-2024</strain>
        <tissue evidence="7">Old leaves</tissue>
    </source>
</reference>
<evidence type="ECO:0000313" key="8">
    <source>
        <dbReference type="Proteomes" id="UP001396334"/>
    </source>
</evidence>